<dbReference type="PANTHER" id="PTHR31302">
    <property type="entry name" value="TRANSMEMBRANE PROTEIN WITH METALLOPHOSPHOESTERASE DOMAIN-RELATED"/>
    <property type="match status" value="1"/>
</dbReference>
<gene>
    <name evidence="3" type="ORF">A374_06616</name>
</gene>
<dbReference type="InterPro" id="IPR029052">
    <property type="entry name" value="Metallo-depent_PP-like"/>
</dbReference>
<dbReference type="CDD" id="cd07385">
    <property type="entry name" value="MPP_YkuE_C"/>
    <property type="match status" value="1"/>
</dbReference>
<dbReference type="Proteomes" id="UP000004080">
    <property type="component" value="Unassembled WGS sequence"/>
</dbReference>
<dbReference type="RefSeq" id="WP_007201420.1">
    <property type="nucleotide sequence ID" value="NZ_AKKV01000022.1"/>
</dbReference>
<dbReference type="Pfam" id="PF00149">
    <property type="entry name" value="Metallophos"/>
    <property type="match status" value="1"/>
</dbReference>
<evidence type="ECO:0000256" key="1">
    <source>
        <dbReference type="SAM" id="Phobius"/>
    </source>
</evidence>
<sequence>MKRYSRFVFILVIYNLLLLYIGYNGWIWSTQWWPSLSPFLYSVVFLIFAYAYLLGGRNGPMLLKILGSYWFAFLEYSLLVLPVANIIGGIALLYYDKHAVILWTGIAALLAFLVIFIVGTRNAYSPVVRRYDVRIPKSGGKQSKLTMAVASDMHFGLLSGRAHAGRLVSLLQREQPDLILYPGDIIDDTTKHFVRKDMHTLLAQATAPLGVYGILGNHEYYGGEIDAYTQLMEEIGIPILRDEVRLIDDSFYIIGRNDYTDKKRQSIEALVSSLDHGKPLILLDHQPHALEEAMKNGIDLSLSGHTHRGQMAPNQLVTRRMFELDWGYKQKQQLHAFVSSGFGFWGPPIRIGSRSELLVITVTFIS</sequence>
<dbReference type="AlphaFoldDB" id="I8J3B2"/>
<dbReference type="GO" id="GO:0016787">
    <property type="term" value="F:hydrolase activity"/>
    <property type="evidence" value="ECO:0007669"/>
    <property type="project" value="InterPro"/>
</dbReference>
<comment type="caution">
    <text evidence="3">The sequence shown here is derived from an EMBL/GenBank/DDBJ whole genome shotgun (WGS) entry which is preliminary data.</text>
</comment>
<dbReference type="InterPro" id="IPR004843">
    <property type="entry name" value="Calcineurin-like_PHP"/>
</dbReference>
<keyword evidence="1" id="KW-0812">Transmembrane</keyword>
<dbReference type="Gene3D" id="3.60.21.10">
    <property type="match status" value="1"/>
</dbReference>
<name>I8J3B2_9BACL</name>
<keyword evidence="1" id="KW-1133">Transmembrane helix</keyword>
<evidence type="ECO:0000313" key="4">
    <source>
        <dbReference type="Proteomes" id="UP000004080"/>
    </source>
</evidence>
<dbReference type="PANTHER" id="PTHR31302:SF0">
    <property type="entry name" value="TRANSMEMBRANE PROTEIN WITH METALLOPHOSPHOESTERASE DOMAIN"/>
    <property type="match status" value="1"/>
</dbReference>
<dbReference type="PATRIC" id="fig|1196324.3.peg.1349"/>
<keyword evidence="1" id="KW-0472">Membrane</keyword>
<proteinExistence type="predicted"/>
<dbReference type="InterPro" id="IPR051158">
    <property type="entry name" value="Metallophosphoesterase_sf"/>
</dbReference>
<dbReference type="OrthoDB" id="9780884at2"/>
<dbReference type="STRING" id="1196324.A374_06616"/>
<evidence type="ECO:0000259" key="2">
    <source>
        <dbReference type="Pfam" id="PF00149"/>
    </source>
</evidence>
<dbReference type="SUPFAM" id="SSF56300">
    <property type="entry name" value="Metallo-dependent phosphatases"/>
    <property type="match status" value="1"/>
</dbReference>
<protein>
    <submittedName>
        <fullName evidence="3">Phosphoesterase</fullName>
    </submittedName>
</protein>
<feature type="domain" description="Calcineurin-like phosphoesterase" evidence="2">
    <location>
        <begin position="147"/>
        <end position="308"/>
    </location>
</feature>
<reference evidence="3 4" key="1">
    <citation type="journal article" date="2012" name="J. Bacteriol.">
        <title>Genome of Bacillus macauensis ZFHKF-1, a Long-Chain-Forming Bacterium.</title>
        <authorList>
            <person name="Cai L."/>
            <person name="Zhang T."/>
        </authorList>
    </citation>
    <scope>NUCLEOTIDE SEQUENCE [LARGE SCALE GENOMIC DNA]</scope>
    <source>
        <strain evidence="3 4">ZFHKF-1</strain>
    </source>
</reference>
<feature type="transmembrane region" description="Helical" evidence="1">
    <location>
        <begin position="7"/>
        <end position="27"/>
    </location>
</feature>
<organism evidence="3 4">
    <name type="scientific">Fictibacillus macauensis ZFHKF-1</name>
    <dbReference type="NCBI Taxonomy" id="1196324"/>
    <lineage>
        <taxon>Bacteria</taxon>
        <taxon>Bacillati</taxon>
        <taxon>Bacillota</taxon>
        <taxon>Bacilli</taxon>
        <taxon>Bacillales</taxon>
        <taxon>Fictibacillaceae</taxon>
        <taxon>Fictibacillus</taxon>
    </lineage>
</organism>
<feature type="transmembrane region" description="Helical" evidence="1">
    <location>
        <begin position="68"/>
        <end position="94"/>
    </location>
</feature>
<accession>I8J3B2</accession>
<feature type="transmembrane region" description="Helical" evidence="1">
    <location>
        <begin position="100"/>
        <end position="120"/>
    </location>
</feature>
<evidence type="ECO:0000313" key="3">
    <source>
        <dbReference type="EMBL" id="EIT86251.1"/>
    </source>
</evidence>
<keyword evidence="4" id="KW-1185">Reference proteome</keyword>
<dbReference type="EMBL" id="AKKV01000022">
    <property type="protein sequence ID" value="EIT86251.1"/>
    <property type="molecule type" value="Genomic_DNA"/>
</dbReference>
<dbReference type="eggNOG" id="COG1408">
    <property type="taxonomic scope" value="Bacteria"/>
</dbReference>
<feature type="transmembrane region" description="Helical" evidence="1">
    <location>
        <begin position="39"/>
        <end position="56"/>
    </location>
</feature>